<dbReference type="OMA" id="NINMESR"/>
<name>A0A103Y0Z8_CYNCS</name>
<accession>A0A103Y0Z8</accession>
<dbReference type="Gramene" id="KVI00536">
    <property type="protein sequence ID" value="KVI00536"/>
    <property type="gene ID" value="Ccrd_021222"/>
</dbReference>
<dbReference type="PROSITE" id="PS51450">
    <property type="entry name" value="LRR"/>
    <property type="match status" value="1"/>
</dbReference>
<dbReference type="InterPro" id="IPR032675">
    <property type="entry name" value="LRR_dom_sf"/>
</dbReference>
<keyword evidence="2" id="KW-1185">Reference proteome</keyword>
<dbReference type="STRING" id="59895.A0A103Y0Z8"/>
<dbReference type="Pfam" id="PF00560">
    <property type="entry name" value="LRR_1"/>
    <property type="match status" value="1"/>
</dbReference>
<dbReference type="PANTHER" id="PTHR16083:SF25">
    <property type="entry name" value="C-JID DOMAIN-CONTAINING PROTEIN"/>
    <property type="match status" value="1"/>
</dbReference>
<evidence type="ECO:0008006" key="3">
    <source>
        <dbReference type="Google" id="ProtNLM"/>
    </source>
</evidence>
<reference evidence="1 2" key="1">
    <citation type="journal article" date="2016" name="Sci. Rep.">
        <title>The genome sequence of the outbreeding globe artichoke constructed de novo incorporating a phase-aware low-pass sequencing strategy of F1 progeny.</title>
        <authorList>
            <person name="Scaglione D."/>
            <person name="Reyes-Chin-Wo S."/>
            <person name="Acquadro A."/>
            <person name="Froenicke L."/>
            <person name="Portis E."/>
            <person name="Beitel C."/>
            <person name="Tirone M."/>
            <person name="Mauro R."/>
            <person name="Lo Monaco A."/>
            <person name="Mauromicale G."/>
            <person name="Faccioli P."/>
            <person name="Cattivelli L."/>
            <person name="Rieseberg L."/>
            <person name="Michelmore R."/>
            <person name="Lanteri S."/>
        </authorList>
    </citation>
    <scope>NUCLEOTIDE SEQUENCE [LARGE SCALE GENOMIC DNA]</scope>
    <source>
        <strain evidence="1">2C</strain>
    </source>
</reference>
<dbReference type="PANTHER" id="PTHR16083">
    <property type="entry name" value="LEUCINE RICH REPEAT CONTAINING PROTEIN"/>
    <property type="match status" value="1"/>
</dbReference>
<comment type="caution">
    <text evidence="1">The sequence shown here is derived from an EMBL/GenBank/DDBJ whole genome shotgun (WGS) entry which is preliminary data.</text>
</comment>
<evidence type="ECO:0000313" key="2">
    <source>
        <dbReference type="Proteomes" id="UP000243975"/>
    </source>
</evidence>
<gene>
    <name evidence="1" type="ORF">Ccrd_021222</name>
</gene>
<dbReference type="SUPFAM" id="SSF52047">
    <property type="entry name" value="RNI-like"/>
    <property type="match status" value="1"/>
</dbReference>
<protein>
    <recommendedName>
        <fullName evidence="3">Leucine-rich repeat-containing protein</fullName>
    </recommendedName>
</protein>
<dbReference type="AlphaFoldDB" id="A0A103Y0Z8"/>
<proteinExistence type="predicted"/>
<dbReference type="InterPro" id="IPR001611">
    <property type="entry name" value="Leu-rich_rpt"/>
</dbReference>
<organism evidence="1 2">
    <name type="scientific">Cynara cardunculus var. scolymus</name>
    <name type="common">Globe artichoke</name>
    <name type="synonym">Cynara scolymus</name>
    <dbReference type="NCBI Taxonomy" id="59895"/>
    <lineage>
        <taxon>Eukaryota</taxon>
        <taxon>Viridiplantae</taxon>
        <taxon>Streptophyta</taxon>
        <taxon>Embryophyta</taxon>
        <taxon>Tracheophyta</taxon>
        <taxon>Spermatophyta</taxon>
        <taxon>Magnoliopsida</taxon>
        <taxon>eudicotyledons</taxon>
        <taxon>Gunneridae</taxon>
        <taxon>Pentapetalae</taxon>
        <taxon>asterids</taxon>
        <taxon>campanulids</taxon>
        <taxon>Asterales</taxon>
        <taxon>Asteraceae</taxon>
        <taxon>Carduoideae</taxon>
        <taxon>Cardueae</taxon>
        <taxon>Carduinae</taxon>
        <taxon>Cynara</taxon>
    </lineage>
</organism>
<dbReference type="Proteomes" id="UP000243975">
    <property type="component" value="Unassembled WGS sequence"/>
</dbReference>
<evidence type="ECO:0000313" key="1">
    <source>
        <dbReference type="EMBL" id="KVI00536.1"/>
    </source>
</evidence>
<dbReference type="EMBL" id="LEKV01003381">
    <property type="protein sequence ID" value="KVI00536.1"/>
    <property type="molecule type" value="Genomic_DNA"/>
</dbReference>
<sequence>MKMIENHTSHGTSSSTNEKTGYDLRKNFGASPLLHRLLGSLKFLILRYCHELVSVGHFEGFPLLERLIVAGCVSLVEVCETIGNCVRLFLLDVSGCTKLKKLPRSIGKLKNLRTLLIDGCSNLGEFPVEMKDMKSLEVLTADNINMESRMSSSVIIPRSFKPFAISLPRSLVRLSLRNNNLSNESFHVDFGSLSMLVELDLSGNPIDSLPHCVRSLSRLEFLSLGGCRRLKTVLCAPSTLKRLIMSTCESLEKITFQSQMSTQPYIEYEDRTLLTEIEGTFKMQTIAEVDEEILCRLGWMNVQQHVKDQKLPMKNYISWAGFHQIPQVLPVQMLYESGIFSTFFQGSWFPDWLTYITTSSKLCFTLPSSDKKCKIRGLNLCVVTGVTSSTLRAPYPRVELRNLTKNYKWRYTPLRCVIPEPNIRSIVWLSHWVFENNEFEDGDEVVIQALVDLGSERAYKVFGLDQYYHQACGASVVYDDENKKEEDSLAYYKSWKRNIVDDETLRGGCVYFTDSLK</sequence>
<dbReference type="Gene3D" id="3.80.10.10">
    <property type="entry name" value="Ribonuclease Inhibitor"/>
    <property type="match status" value="2"/>
</dbReference>